<evidence type="ECO:0000313" key="6">
    <source>
        <dbReference type="Proteomes" id="UP000199441"/>
    </source>
</evidence>
<sequence>MRILAVDDDPIILEILSEVLSSFGYDDFTFAGSGYEGLETLKNDKQGFDALLYDIQMPDMDGITLTKLTRKIHRYKDVPILMLTAMADKAYIDRAFRAGATDYVTKPFETQELRSRMDLASRLAQGQKRLDARANSLRDIAQQERQIALEDPHSIQDVDCVIPLPAFNNYLKQLGRGSLFSSSLITFKIENIERLNGSMTDFEYICALTDAADAIAAAIPFRQFLMTHGGNGTFLCVADGVNRELIEALPSDIAHAVEEIDPCYGDGRPLVMSILVSEPVALRFRGRDAIDRALSTAVSRVEHESADVPAHIPTKPKFPSFRLGGL</sequence>
<dbReference type="PANTHER" id="PTHR45339">
    <property type="entry name" value="HYBRID SIGNAL TRANSDUCTION HISTIDINE KINASE J"/>
    <property type="match status" value="1"/>
</dbReference>
<dbReference type="OrthoDB" id="7326651at2"/>
<dbReference type="InterPro" id="IPR011006">
    <property type="entry name" value="CheY-like_superfamily"/>
</dbReference>
<dbReference type="Gene3D" id="3.40.50.2300">
    <property type="match status" value="1"/>
</dbReference>
<evidence type="ECO:0000256" key="1">
    <source>
        <dbReference type="ARBA" id="ARBA00022553"/>
    </source>
</evidence>
<dbReference type="GO" id="GO:0000160">
    <property type="term" value="P:phosphorelay signal transduction system"/>
    <property type="evidence" value="ECO:0007669"/>
    <property type="project" value="UniProtKB-KW"/>
</dbReference>
<organism evidence="5 6">
    <name type="scientific">Litoreibacter albidus</name>
    <dbReference type="NCBI Taxonomy" id="670155"/>
    <lineage>
        <taxon>Bacteria</taxon>
        <taxon>Pseudomonadati</taxon>
        <taxon>Pseudomonadota</taxon>
        <taxon>Alphaproteobacteria</taxon>
        <taxon>Rhodobacterales</taxon>
        <taxon>Roseobacteraceae</taxon>
        <taxon>Litoreibacter</taxon>
    </lineage>
</organism>
<name>A0A1H3ABE7_9RHOB</name>
<dbReference type="STRING" id="670155.SAMN04488001_2788"/>
<dbReference type="PROSITE" id="PS50110">
    <property type="entry name" value="RESPONSE_REGULATORY"/>
    <property type="match status" value="1"/>
</dbReference>
<keyword evidence="1 3" id="KW-0597">Phosphoprotein</keyword>
<gene>
    <name evidence="5" type="ORF">SAMN04488001_2788</name>
</gene>
<evidence type="ECO:0000313" key="5">
    <source>
        <dbReference type="EMBL" id="SDX26179.1"/>
    </source>
</evidence>
<dbReference type="RefSeq" id="WP_089947546.1">
    <property type="nucleotide sequence ID" value="NZ_FNOI01000005.1"/>
</dbReference>
<accession>A0A1H3ABE7</accession>
<dbReference type="PANTHER" id="PTHR45339:SF1">
    <property type="entry name" value="HYBRID SIGNAL TRANSDUCTION HISTIDINE KINASE J"/>
    <property type="match status" value="1"/>
</dbReference>
<feature type="domain" description="Response regulatory" evidence="4">
    <location>
        <begin position="2"/>
        <end position="121"/>
    </location>
</feature>
<keyword evidence="2" id="KW-0902">Two-component regulatory system</keyword>
<feature type="modified residue" description="4-aspartylphosphate" evidence="3">
    <location>
        <position position="54"/>
    </location>
</feature>
<dbReference type="Proteomes" id="UP000199441">
    <property type="component" value="Unassembled WGS sequence"/>
</dbReference>
<dbReference type="AlphaFoldDB" id="A0A1H3ABE7"/>
<dbReference type="EMBL" id="FNOI01000005">
    <property type="protein sequence ID" value="SDX26179.1"/>
    <property type="molecule type" value="Genomic_DNA"/>
</dbReference>
<dbReference type="InterPro" id="IPR001789">
    <property type="entry name" value="Sig_transdc_resp-reg_receiver"/>
</dbReference>
<evidence type="ECO:0000256" key="3">
    <source>
        <dbReference type="PROSITE-ProRule" id="PRU00169"/>
    </source>
</evidence>
<reference evidence="6" key="1">
    <citation type="submission" date="2016-10" db="EMBL/GenBank/DDBJ databases">
        <authorList>
            <person name="Varghese N."/>
            <person name="Submissions S."/>
        </authorList>
    </citation>
    <scope>NUCLEOTIDE SEQUENCE [LARGE SCALE GENOMIC DNA]</scope>
    <source>
        <strain evidence="6">DSM 26922</strain>
    </source>
</reference>
<dbReference type="SUPFAM" id="SSF52172">
    <property type="entry name" value="CheY-like"/>
    <property type="match status" value="1"/>
</dbReference>
<proteinExistence type="predicted"/>
<protein>
    <submittedName>
        <fullName evidence="5">Response regulator receiver domain-containing protein</fullName>
    </submittedName>
</protein>
<dbReference type="SMART" id="SM00448">
    <property type="entry name" value="REC"/>
    <property type="match status" value="1"/>
</dbReference>
<evidence type="ECO:0000259" key="4">
    <source>
        <dbReference type="PROSITE" id="PS50110"/>
    </source>
</evidence>
<keyword evidence="6" id="KW-1185">Reference proteome</keyword>
<evidence type="ECO:0000256" key="2">
    <source>
        <dbReference type="ARBA" id="ARBA00023012"/>
    </source>
</evidence>
<dbReference type="Pfam" id="PF00072">
    <property type="entry name" value="Response_reg"/>
    <property type="match status" value="1"/>
</dbReference>